<feature type="transmembrane region" description="Helical" evidence="1">
    <location>
        <begin position="27"/>
        <end position="43"/>
    </location>
</feature>
<comment type="caution">
    <text evidence="2">The sequence shown here is derived from an EMBL/GenBank/DDBJ whole genome shotgun (WGS) entry which is preliminary data.</text>
</comment>
<keyword evidence="1" id="KW-0812">Transmembrane</keyword>
<reference evidence="2 3" key="1">
    <citation type="submission" date="2016-07" db="EMBL/GenBank/DDBJ databases">
        <title>Pervasive Adenine N6-methylation of Active Genes in Fungi.</title>
        <authorList>
            <consortium name="DOE Joint Genome Institute"/>
            <person name="Mondo S.J."/>
            <person name="Dannebaum R.O."/>
            <person name="Kuo R.C."/>
            <person name="Labutti K."/>
            <person name="Haridas S."/>
            <person name="Kuo A."/>
            <person name="Salamov A."/>
            <person name="Ahrendt S.R."/>
            <person name="Lipzen A."/>
            <person name="Sullivan W."/>
            <person name="Andreopoulos W.B."/>
            <person name="Clum A."/>
            <person name="Lindquist E."/>
            <person name="Daum C."/>
            <person name="Ramamoorthy G.K."/>
            <person name="Gryganskyi A."/>
            <person name="Culley D."/>
            <person name="Magnuson J.K."/>
            <person name="James T.Y."/>
            <person name="O'Malley M.A."/>
            <person name="Stajich J.E."/>
            <person name="Spatafora J.W."/>
            <person name="Visel A."/>
            <person name="Grigoriev I.V."/>
        </authorList>
    </citation>
    <scope>NUCLEOTIDE SEQUENCE [LARGE SCALE GENOMIC DNA]</scope>
    <source>
        <strain evidence="2 3">NRRL 3301</strain>
    </source>
</reference>
<evidence type="ECO:0000256" key="1">
    <source>
        <dbReference type="SAM" id="Phobius"/>
    </source>
</evidence>
<evidence type="ECO:0000313" key="3">
    <source>
        <dbReference type="Proteomes" id="UP000242146"/>
    </source>
</evidence>
<keyword evidence="1" id="KW-0472">Membrane</keyword>
<accession>A0A1X2G8W8</accession>
<organism evidence="2 3">
    <name type="scientific">Hesseltinella vesiculosa</name>
    <dbReference type="NCBI Taxonomy" id="101127"/>
    <lineage>
        <taxon>Eukaryota</taxon>
        <taxon>Fungi</taxon>
        <taxon>Fungi incertae sedis</taxon>
        <taxon>Mucoromycota</taxon>
        <taxon>Mucoromycotina</taxon>
        <taxon>Mucoromycetes</taxon>
        <taxon>Mucorales</taxon>
        <taxon>Cunninghamellaceae</taxon>
        <taxon>Hesseltinella</taxon>
    </lineage>
</organism>
<keyword evidence="1" id="KW-1133">Transmembrane helix</keyword>
<sequence>MLGCPWRCVCSVVDNDGPCSARVKPRSGLILMISSAALIFFFFKQEAMMHRRFLAAPQDAVACSVSLSLSHRRVIAEERWLQTIQWGTFFLFF</sequence>
<gene>
    <name evidence="2" type="ORF">DM01DRAFT_140808</name>
</gene>
<protein>
    <submittedName>
        <fullName evidence="2">Uncharacterized protein</fullName>
    </submittedName>
</protein>
<name>A0A1X2G8W8_9FUNG</name>
<dbReference type="AlphaFoldDB" id="A0A1X2G8W8"/>
<proteinExistence type="predicted"/>
<evidence type="ECO:0000313" key="2">
    <source>
        <dbReference type="EMBL" id="ORX48013.1"/>
    </source>
</evidence>
<dbReference type="Proteomes" id="UP000242146">
    <property type="component" value="Unassembled WGS sequence"/>
</dbReference>
<keyword evidence="3" id="KW-1185">Reference proteome</keyword>
<dbReference type="EMBL" id="MCGT01000031">
    <property type="protein sequence ID" value="ORX48013.1"/>
    <property type="molecule type" value="Genomic_DNA"/>
</dbReference>